<dbReference type="InParanoid" id="K3WMQ1"/>
<dbReference type="OMA" id="ATIECIM"/>
<dbReference type="EMBL" id="GL376625">
    <property type="status" value="NOT_ANNOTATED_CDS"/>
    <property type="molecule type" value="Genomic_DNA"/>
</dbReference>
<reference evidence="3" key="1">
    <citation type="journal article" date="2010" name="Genome Biol.">
        <title>Genome sequence of the necrotrophic plant pathogen Pythium ultimum reveals original pathogenicity mechanisms and effector repertoire.</title>
        <authorList>
            <person name="Levesque C.A."/>
            <person name="Brouwer H."/>
            <person name="Cano L."/>
            <person name="Hamilton J.P."/>
            <person name="Holt C."/>
            <person name="Huitema E."/>
            <person name="Raffaele S."/>
            <person name="Robideau G.P."/>
            <person name="Thines M."/>
            <person name="Win J."/>
            <person name="Zerillo M.M."/>
            <person name="Beakes G.W."/>
            <person name="Boore J.L."/>
            <person name="Busam D."/>
            <person name="Dumas B."/>
            <person name="Ferriera S."/>
            <person name="Fuerstenberg S.I."/>
            <person name="Gachon C.M."/>
            <person name="Gaulin E."/>
            <person name="Govers F."/>
            <person name="Grenville-Briggs L."/>
            <person name="Horner N."/>
            <person name="Hostetler J."/>
            <person name="Jiang R.H."/>
            <person name="Johnson J."/>
            <person name="Krajaejun T."/>
            <person name="Lin H."/>
            <person name="Meijer H.J."/>
            <person name="Moore B."/>
            <person name="Morris P."/>
            <person name="Phuntmart V."/>
            <person name="Puiu D."/>
            <person name="Shetty J."/>
            <person name="Stajich J.E."/>
            <person name="Tripathy S."/>
            <person name="Wawra S."/>
            <person name="van West P."/>
            <person name="Whitty B.R."/>
            <person name="Coutinho P.M."/>
            <person name="Henrissat B."/>
            <person name="Martin F."/>
            <person name="Thomas P.D."/>
            <person name="Tyler B.M."/>
            <person name="De Vries R.P."/>
            <person name="Kamoun S."/>
            <person name="Yandell M."/>
            <person name="Tisserat N."/>
            <person name="Buell C.R."/>
        </authorList>
    </citation>
    <scope>NUCLEOTIDE SEQUENCE</scope>
    <source>
        <strain evidence="3">DAOM:BR144</strain>
    </source>
</reference>
<evidence type="ECO:0000313" key="2">
    <source>
        <dbReference type="EnsemblProtists" id="PYU1_T006243"/>
    </source>
</evidence>
<evidence type="ECO:0000256" key="1">
    <source>
        <dbReference type="SAM" id="Phobius"/>
    </source>
</evidence>
<accession>K3WMQ1</accession>
<keyword evidence="1" id="KW-0812">Transmembrane</keyword>
<keyword evidence="1" id="KW-0472">Membrane</keyword>
<keyword evidence="1" id="KW-1133">Transmembrane helix</keyword>
<organism evidence="2 3">
    <name type="scientific">Globisporangium ultimum (strain ATCC 200006 / CBS 805.95 / DAOM BR144)</name>
    <name type="common">Pythium ultimum</name>
    <dbReference type="NCBI Taxonomy" id="431595"/>
    <lineage>
        <taxon>Eukaryota</taxon>
        <taxon>Sar</taxon>
        <taxon>Stramenopiles</taxon>
        <taxon>Oomycota</taxon>
        <taxon>Peronosporomycetes</taxon>
        <taxon>Pythiales</taxon>
        <taxon>Pythiaceae</taxon>
        <taxon>Globisporangium</taxon>
    </lineage>
</organism>
<name>K3WMQ1_GLOUD</name>
<keyword evidence="3" id="KW-1185">Reference proteome</keyword>
<proteinExistence type="predicted"/>
<reference evidence="2" key="3">
    <citation type="submission" date="2015-02" db="UniProtKB">
        <authorList>
            <consortium name="EnsemblProtists"/>
        </authorList>
    </citation>
    <scope>IDENTIFICATION</scope>
    <source>
        <strain evidence="2">DAOM BR144</strain>
    </source>
</reference>
<dbReference type="eggNOG" id="ENOG502SMRU">
    <property type="taxonomic scope" value="Eukaryota"/>
</dbReference>
<dbReference type="VEuPathDB" id="FungiDB:PYU1_G006231"/>
<reference evidence="3" key="2">
    <citation type="submission" date="2010-04" db="EMBL/GenBank/DDBJ databases">
        <authorList>
            <person name="Buell R."/>
            <person name="Hamilton J."/>
            <person name="Hostetler J."/>
        </authorList>
    </citation>
    <scope>NUCLEOTIDE SEQUENCE [LARGE SCALE GENOMIC DNA]</scope>
    <source>
        <strain evidence="3">DAOM:BR144</strain>
    </source>
</reference>
<feature type="transmembrane region" description="Helical" evidence="1">
    <location>
        <begin position="153"/>
        <end position="173"/>
    </location>
</feature>
<evidence type="ECO:0000313" key="3">
    <source>
        <dbReference type="Proteomes" id="UP000019132"/>
    </source>
</evidence>
<dbReference type="EnsemblProtists" id="PYU1_T006243">
    <property type="protein sequence ID" value="PYU1_T006243"/>
    <property type="gene ID" value="PYU1_G006231"/>
</dbReference>
<dbReference type="Proteomes" id="UP000019132">
    <property type="component" value="Unassembled WGS sequence"/>
</dbReference>
<dbReference type="AlphaFoldDB" id="K3WMQ1"/>
<dbReference type="HOGENOM" id="CLU_1500218_0_0_1"/>
<sequence>MNSTAGFHKEYTFATQFTDPSKQKQQFCLQCCTKPVPLTGADETWNLSCPLNDLQRLSVSQDRRVFRFARRNTLSDETIIECPMPNRTQSTYLSGYALTLFIIERTASFGANYWRSVVNCSVQISESAKLPATFSEVIRIRSIPTPQTRPTAWVTPAVLCIVAVAVVVSVPIYKGRIHEQ</sequence>
<protein>
    <submittedName>
        <fullName evidence="2">Uncharacterized protein</fullName>
    </submittedName>
</protein>